<reference evidence="6" key="1">
    <citation type="submission" date="2019-03" db="EMBL/GenBank/DDBJ databases">
        <authorList>
            <person name="Mank J."/>
            <person name="Almeida P."/>
        </authorList>
    </citation>
    <scope>NUCLEOTIDE SEQUENCE</scope>
    <source>
        <strain evidence="6">78183</strain>
    </source>
</reference>
<keyword evidence="2" id="KW-0805">Transcription regulation</keyword>
<dbReference type="AlphaFoldDB" id="A0A6N2LIM6"/>
<dbReference type="PANTHER" id="PTHR43952">
    <property type="entry name" value="MYB FAMILY TRANSCRIPTION FACTOR-RELATED"/>
    <property type="match status" value="1"/>
</dbReference>
<dbReference type="GO" id="GO:0005634">
    <property type="term" value="C:nucleus"/>
    <property type="evidence" value="ECO:0007669"/>
    <property type="project" value="UniProtKB-SubCell"/>
</dbReference>
<feature type="domain" description="Myb-like" evidence="5">
    <location>
        <begin position="7"/>
        <end position="60"/>
    </location>
</feature>
<dbReference type="EMBL" id="CAADRP010001224">
    <property type="protein sequence ID" value="VFU37208.1"/>
    <property type="molecule type" value="Genomic_DNA"/>
</dbReference>
<dbReference type="SMART" id="SM00717">
    <property type="entry name" value="SANT"/>
    <property type="match status" value="1"/>
</dbReference>
<dbReference type="InterPro" id="IPR044636">
    <property type="entry name" value="RADIALIS-like"/>
</dbReference>
<sequence length="247" mass="28340">MDDLPRILYGWSWEENKLFEMALAVVDEEDPDRWKVVAAMVGAKKSEEDVQKHYVILLEDLQGIESGKLDHTLVGEAHPCVQADCSQSVCWNDEDHKYTHFKRLVNHVNPILPSKENDKYSNFWFRVATHHSSVNIRQALREIGVKSPVVADTTGHKLIGRVDRQFITAELLLLRYCSGRMQVSNIIEAVLFRQSTIPLVLLLPITDGLSAWYFTTSQKHLGFVSFCPPEAHLLAHCDQNFRLKKWC</sequence>
<dbReference type="PANTHER" id="PTHR43952:SF45">
    <property type="entry name" value="PROTEIN RADIALIS-LIKE 4"/>
    <property type="match status" value="1"/>
</dbReference>
<organism evidence="6">
    <name type="scientific">Salix viminalis</name>
    <name type="common">Common osier</name>
    <name type="synonym">Basket willow</name>
    <dbReference type="NCBI Taxonomy" id="40686"/>
    <lineage>
        <taxon>Eukaryota</taxon>
        <taxon>Viridiplantae</taxon>
        <taxon>Streptophyta</taxon>
        <taxon>Embryophyta</taxon>
        <taxon>Tracheophyta</taxon>
        <taxon>Spermatophyta</taxon>
        <taxon>Magnoliopsida</taxon>
        <taxon>eudicotyledons</taxon>
        <taxon>Gunneridae</taxon>
        <taxon>Pentapetalae</taxon>
        <taxon>rosids</taxon>
        <taxon>fabids</taxon>
        <taxon>Malpighiales</taxon>
        <taxon>Salicaceae</taxon>
        <taxon>Saliceae</taxon>
        <taxon>Salix</taxon>
    </lineage>
</organism>
<proteinExistence type="predicted"/>
<name>A0A6N2LIM6_SALVM</name>
<accession>A0A6N2LIM6</accession>
<protein>
    <recommendedName>
        <fullName evidence="5">Myb-like domain-containing protein</fullName>
    </recommendedName>
</protein>
<evidence type="ECO:0000256" key="1">
    <source>
        <dbReference type="ARBA" id="ARBA00004123"/>
    </source>
</evidence>
<evidence type="ECO:0000256" key="3">
    <source>
        <dbReference type="ARBA" id="ARBA00023163"/>
    </source>
</evidence>
<dbReference type="GO" id="GO:0003700">
    <property type="term" value="F:DNA-binding transcription factor activity"/>
    <property type="evidence" value="ECO:0007669"/>
    <property type="project" value="InterPro"/>
</dbReference>
<evidence type="ECO:0000259" key="5">
    <source>
        <dbReference type="SMART" id="SM00717"/>
    </source>
</evidence>
<dbReference type="InterPro" id="IPR001005">
    <property type="entry name" value="SANT/Myb"/>
</dbReference>
<dbReference type="InterPro" id="IPR009057">
    <property type="entry name" value="Homeodomain-like_sf"/>
</dbReference>
<comment type="subcellular location">
    <subcellularLocation>
        <location evidence="1">Nucleus</location>
    </subcellularLocation>
</comment>
<gene>
    <name evidence="6" type="ORF">SVIM_LOCUS194484</name>
</gene>
<evidence type="ECO:0000256" key="4">
    <source>
        <dbReference type="ARBA" id="ARBA00023242"/>
    </source>
</evidence>
<keyword evidence="4" id="KW-0539">Nucleus</keyword>
<keyword evidence="3" id="KW-0804">Transcription</keyword>
<dbReference type="FunFam" id="1.10.10.60:FF:000154">
    <property type="entry name" value="Transcription factor SRM1"/>
    <property type="match status" value="1"/>
</dbReference>
<evidence type="ECO:0000256" key="2">
    <source>
        <dbReference type="ARBA" id="ARBA00023015"/>
    </source>
</evidence>
<evidence type="ECO:0000313" key="6">
    <source>
        <dbReference type="EMBL" id="VFU37208.1"/>
    </source>
</evidence>
<dbReference type="SUPFAM" id="SSF46689">
    <property type="entry name" value="Homeodomain-like"/>
    <property type="match status" value="1"/>
</dbReference>
<dbReference type="Gene3D" id="1.10.10.60">
    <property type="entry name" value="Homeodomain-like"/>
    <property type="match status" value="1"/>
</dbReference>